<keyword evidence="2" id="KW-1185">Reference proteome</keyword>
<dbReference type="EMBL" id="CAJVCH010157209">
    <property type="protein sequence ID" value="CAG7728019.1"/>
    <property type="molecule type" value="Genomic_DNA"/>
</dbReference>
<reference evidence="1" key="1">
    <citation type="submission" date="2021-06" db="EMBL/GenBank/DDBJ databases">
        <authorList>
            <person name="Hodson N. C."/>
            <person name="Mongue J. A."/>
            <person name="Jaron S. K."/>
        </authorList>
    </citation>
    <scope>NUCLEOTIDE SEQUENCE</scope>
</reference>
<sequence length="141" mass="15649">PPNGGGGGGVENRDKFHFVLVNSMDKVLARLSPRKCNTREYEPTENIPPIGAKLEFSRFDLTLPFPFVIYVTFQGGEEKNRKGKPTNEEDADSAGLRAYSFVIVRRDSMELDESGSPACLHESFVKQKVGFNVGKNITPIE</sequence>
<organism evidence="1 2">
    <name type="scientific">Allacma fusca</name>
    <dbReference type="NCBI Taxonomy" id="39272"/>
    <lineage>
        <taxon>Eukaryota</taxon>
        <taxon>Metazoa</taxon>
        <taxon>Ecdysozoa</taxon>
        <taxon>Arthropoda</taxon>
        <taxon>Hexapoda</taxon>
        <taxon>Collembola</taxon>
        <taxon>Symphypleona</taxon>
        <taxon>Sminthuridae</taxon>
        <taxon>Allacma</taxon>
    </lineage>
</organism>
<dbReference type="Proteomes" id="UP000708208">
    <property type="component" value="Unassembled WGS sequence"/>
</dbReference>
<evidence type="ECO:0000313" key="2">
    <source>
        <dbReference type="Proteomes" id="UP000708208"/>
    </source>
</evidence>
<comment type="caution">
    <text evidence="1">The sequence shown here is derived from an EMBL/GenBank/DDBJ whole genome shotgun (WGS) entry which is preliminary data.</text>
</comment>
<dbReference type="AlphaFoldDB" id="A0A8J2K1D5"/>
<accession>A0A8J2K1D5</accession>
<protein>
    <submittedName>
        <fullName evidence="1">Uncharacterized protein</fullName>
    </submittedName>
</protein>
<evidence type="ECO:0000313" key="1">
    <source>
        <dbReference type="EMBL" id="CAG7728019.1"/>
    </source>
</evidence>
<proteinExistence type="predicted"/>
<feature type="non-terminal residue" evidence="1">
    <location>
        <position position="1"/>
    </location>
</feature>
<gene>
    <name evidence="1" type="ORF">AFUS01_LOCUS16830</name>
</gene>
<name>A0A8J2K1D5_9HEXA</name>